<dbReference type="InterPro" id="IPR018247">
    <property type="entry name" value="EF_Hand_1_Ca_BS"/>
</dbReference>
<feature type="region of interest" description="Disordered" evidence="2">
    <location>
        <begin position="494"/>
        <end position="550"/>
    </location>
</feature>
<gene>
    <name evidence="5" type="primary">gnl_3</name>
    <name evidence="5" type="ORF">Poly41_26390</name>
</gene>
<dbReference type="GO" id="GO:0005509">
    <property type="term" value="F:calcium ion binding"/>
    <property type="evidence" value="ECO:0007669"/>
    <property type="project" value="InterPro"/>
</dbReference>
<evidence type="ECO:0000259" key="4">
    <source>
        <dbReference type="PROSITE" id="PS50222"/>
    </source>
</evidence>
<dbReference type="GO" id="GO:0004341">
    <property type="term" value="F:gluconolactonase activity"/>
    <property type="evidence" value="ECO:0007669"/>
    <property type="project" value="UniProtKB-EC"/>
</dbReference>
<dbReference type="InterPro" id="IPR011992">
    <property type="entry name" value="EF-hand-dom_pair"/>
</dbReference>
<evidence type="ECO:0000313" key="5">
    <source>
        <dbReference type="EMBL" id="TWU39783.1"/>
    </source>
</evidence>
<feature type="chain" id="PRO_5022683708" evidence="3">
    <location>
        <begin position="21"/>
        <end position="954"/>
    </location>
</feature>
<evidence type="ECO:0000313" key="6">
    <source>
        <dbReference type="Proteomes" id="UP000319143"/>
    </source>
</evidence>
<dbReference type="SUPFAM" id="SSF63829">
    <property type="entry name" value="Calcium-dependent phosphotriesterase"/>
    <property type="match status" value="1"/>
</dbReference>
<dbReference type="InterPro" id="IPR011042">
    <property type="entry name" value="6-blade_b-propeller_TolB-like"/>
</dbReference>
<feature type="signal peptide" evidence="3">
    <location>
        <begin position="1"/>
        <end position="20"/>
    </location>
</feature>
<dbReference type="SUPFAM" id="SSF47473">
    <property type="entry name" value="EF-hand"/>
    <property type="match status" value="1"/>
</dbReference>
<dbReference type="EMBL" id="SJPV01000003">
    <property type="protein sequence ID" value="TWU39783.1"/>
    <property type="molecule type" value="Genomic_DNA"/>
</dbReference>
<organism evidence="5 6">
    <name type="scientific">Novipirellula artificiosorum</name>
    <dbReference type="NCBI Taxonomy" id="2528016"/>
    <lineage>
        <taxon>Bacteria</taxon>
        <taxon>Pseudomonadati</taxon>
        <taxon>Planctomycetota</taxon>
        <taxon>Planctomycetia</taxon>
        <taxon>Pirellulales</taxon>
        <taxon>Pirellulaceae</taxon>
        <taxon>Novipirellula</taxon>
    </lineage>
</organism>
<name>A0A5C6DR78_9BACT</name>
<proteinExistence type="predicted"/>
<reference evidence="5 6" key="1">
    <citation type="submission" date="2019-02" db="EMBL/GenBank/DDBJ databases">
        <title>Deep-cultivation of Planctomycetes and their phenomic and genomic characterization uncovers novel biology.</title>
        <authorList>
            <person name="Wiegand S."/>
            <person name="Jogler M."/>
            <person name="Boedeker C."/>
            <person name="Pinto D."/>
            <person name="Vollmers J."/>
            <person name="Rivas-Marin E."/>
            <person name="Kohn T."/>
            <person name="Peeters S.H."/>
            <person name="Heuer A."/>
            <person name="Rast P."/>
            <person name="Oberbeckmann S."/>
            <person name="Bunk B."/>
            <person name="Jeske O."/>
            <person name="Meyerdierks A."/>
            <person name="Storesund J.E."/>
            <person name="Kallscheuer N."/>
            <person name="Luecker S."/>
            <person name="Lage O.M."/>
            <person name="Pohl T."/>
            <person name="Merkel B.J."/>
            <person name="Hornburger P."/>
            <person name="Mueller R.-W."/>
            <person name="Bruemmer F."/>
            <person name="Labrenz M."/>
            <person name="Spormann A.M."/>
            <person name="Op Den Camp H."/>
            <person name="Overmann J."/>
            <person name="Amann R."/>
            <person name="Jetten M.S.M."/>
            <person name="Mascher T."/>
            <person name="Medema M.H."/>
            <person name="Devos D.P."/>
            <person name="Kaster A.-K."/>
            <person name="Ovreas L."/>
            <person name="Rohde M."/>
            <person name="Galperin M.Y."/>
            <person name="Jogler C."/>
        </authorList>
    </citation>
    <scope>NUCLEOTIDE SEQUENCE [LARGE SCALE GENOMIC DNA]</scope>
    <source>
        <strain evidence="5 6">Poly41</strain>
    </source>
</reference>
<dbReference type="OrthoDB" id="272794at2"/>
<keyword evidence="3" id="KW-0732">Signal</keyword>
<keyword evidence="6" id="KW-1185">Reference proteome</keyword>
<evidence type="ECO:0000256" key="3">
    <source>
        <dbReference type="SAM" id="SignalP"/>
    </source>
</evidence>
<feature type="compositionally biased region" description="Basic and acidic residues" evidence="2">
    <location>
        <begin position="821"/>
        <end position="830"/>
    </location>
</feature>
<dbReference type="Pfam" id="PF05935">
    <property type="entry name" value="Arylsulfotrans"/>
    <property type="match status" value="1"/>
</dbReference>
<dbReference type="Gene3D" id="1.10.238.10">
    <property type="entry name" value="EF-hand"/>
    <property type="match status" value="1"/>
</dbReference>
<accession>A0A5C6DR78</accession>
<dbReference type="InterPro" id="IPR010262">
    <property type="entry name" value="Arylsulfotransferase_bact"/>
</dbReference>
<dbReference type="InterPro" id="IPR013658">
    <property type="entry name" value="SGL"/>
</dbReference>
<keyword evidence="1 5" id="KW-0378">Hydrolase</keyword>
<dbReference type="GO" id="GO:0004062">
    <property type="term" value="F:aryl sulfotransferase activity"/>
    <property type="evidence" value="ECO:0007669"/>
    <property type="project" value="InterPro"/>
</dbReference>
<sequence precursor="true">MKHTILSIIAICLTTGAALAHEALQGPTETIQWDQDRAYNGYTLFSARGKSYLIDMEGQVINTWPIGTTPQFLDNGNLLDASKDDPSGFGGFRELDWEGNVVWSYDERREAYSPHHDWVRIYNKALDKPTMLYIANRMITHQEAIDVGCDPAHGPYDGAQLDSIVEIDMEGNIIWEWRFFDHTIQDVDPTKPNYVGQGKTVADYPHRIDVNIPGRPVKRDWLHCNSLDYNPELGYVVTNSVQGEFYVIDHDGTFVAGDPDASMRLAAGPKGDFRYRFGDPARYGQGDPPSILPDWTQSTTGHKQIGGAHDIHWIDEGLPGAGNFLIFNNAQYLFERTPQSYILEINGMLDHEGRETGKYVNPPDAGYFRWEHPNRDSQKTPRWVSNQIVWMYYSRSNQGFFSHIGSGAQRLPNGNTLICSMTEGHFFEVTPQAEVVWEYINPVTTDGVVRVLKDAFPMSNAVFRAYRYGADHPALSGRELKPIGRLTDLAEQGVIKTIPPGRGPVPGQSDMQPTGRRGPGQGGQPPQQRGPRGQGGAQSGGQRPNQSTPVLNPEMQFQFTEGPVADASGNVYFTDVRAGCIYRRNIDGQLSVVLEKSGGANGLAIDAAGRLVLCQGELGRVARMNQDGSLTLLAEAYNGNRFNKPNDLWIAPSGGIYFSDPLYGQGTKTQDGEHVYHIPPSGKPVIRVADDLVRPNGVVGSADGQTLYITDQGAGKTYRYAIQSDGSLANKTLFADIGADGLALDSHGNLYLAEQGVVMLDSTGQRLRTFETPERPTNICLINNESKLFVTARTRILSIPLGASQDEPRGEARGDQGGQRGDPRGGDPNRKPWLVVHAAEMDANTDGFLERTELQRACRDVFSMYDRNEDGMLTSDEYAGGHGEAPHTMGGFVKQHSDEIDRDADERITLDELLSVASELFDKSDRERIGRIVADPDIAPSNNSDYAPPKSGGR</sequence>
<dbReference type="Pfam" id="PF08450">
    <property type="entry name" value="SGL"/>
    <property type="match status" value="1"/>
</dbReference>
<feature type="region of interest" description="Disordered" evidence="2">
    <location>
        <begin position="800"/>
        <end position="831"/>
    </location>
</feature>
<comment type="caution">
    <text evidence="5">The sequence shown here is derived from an EMBL/GenBank/DDBJ whole genome shotgun (WGS) entry which is preliminary data.</text>
</comment>
<feature type="region of interest" description="Disordered" evidence="2">
    <location>
        <begin position="931"/>
        <end position="954"/>
    </location>
</feature>
<dbReference type="Gene3D" id="2.120.10.30">
    <property type="entry name" value="TolB, C-terminal domain"/>
    <property type="match status" value="1"/>
</dbReference>
<dbReference type="RefSeq" id="WP_146526471.1">
    <property type="nucleotide sequence ID" value="NZ_SJPV01000003.1"/>
</dbReference>
<dbReference type="Proteomes" id="UP000319143">
    <property type="component" value="Unassembled WGS sequence"/>
</dbReference>
<feature type="domain" description="EF-hand" evidence="4">
    <location>
        <begin position="853"/>
        <end position="888"/>
    </location>
</feature>
<dbReference type="PANTHER" id="PTHR47572">
    <property type="entry name" value="LIPOPROTEIN-RELATED"/>
    <property type="match status" value="1"/>
</dbReference>
<dbReference type="Pfam" id="PF13202">
    <property type="entry name" value="EF-hand_5"/>
    <property type="match status" value="1"/>
</dbReference>
<dbReference type="PANTHER" id="PTHR47572:SF4">
    <property type="entry name" value="LACTONASE DRP35"/>
    <property type="match status" value="1"/>
</dbReference>
<evidence type="ECO:0000256" key="2">
    <source>
        <dbReference type="SAM" id="MobiDB-lite"/>
    </source>
</evidence>
<dbReference type="InterPro" id="IPR002048">
    <property type="entry name" value="EF_hand_dom"/>
</dbReference>
<dbReference type="InterPro" id="IPR051262">
    <property type="entry name" value="SMP-30/CGR1_Lactonase"/>
</dbReference>
<dbReference type="PROSITE" id="PS00018">
    <property type="entry name" value="EF_HAND_1"/>
    <property type="match status" value="1"/>
</dbReference>
<evidence type="ECO:0000256" key="1">
    <source>
        <dbReference type="ARBA" id="ARBA00022801"/>
    </source>
</evidence>
<dbReference type="AlphaFoldDB" id="A0A5C6DR78"/>
<protein>
    <submittedName>
        <fullName evidence="5">Gluconolactonase</fullName>
        <ecNumber evidence="5">3.1.1.17</ecNumber>
    </submittedName>
</protein>
<dbReference type="EC" id="3.1.1.17" evidence="5"/>
<dbReference type="PROSITE" id="PS50222">
    <property type="entry name" value="EF_HAND_2"/>
    <property type="match status" value="1"/>
</dbReference>